<dbReference type="EMBL" id="SAUX01000013">
    <property type="protein sequence ID" value="RWR28828.1"/>
    <property type="molecule type" value="Genomic_DNA"/>
</dbReference>
<reference evidence="1 2" key="2">
    <citation type="submission" date="2019-01" db="EMBL/GenBank/DDBJ databases">
        <authorList>
            <person name="Li Y."/>
        </authorList>
    </citation>
    <scope>NUCLEOTIDE SEQUENCE [LARGE SCALE GENOMIC DNA]</scope>
    <source>
        <strain evidence="1 2">D19-10-3-21</strain>
    </source>
</reference>
<protein>
    <submittedName>
        <fullName evidence="1">Uncharacterized protein</fullName>
    </submittedName>
</protein>
<name>A0A443K7T1_9RHOB</name>
<sequence>MGDMSTGNGAAFSKAARRKAKKARGVEAMYDQWKGDAMPAQKQDKPMETVMKARARRVNCRPSIALVLDAKLGDPCGEAIYLGIKDQAEAGRVWDLFKRMDAADDAFCRRIIGRRRFPAVSKMEFMPERLETSQADLDAFDVRTEDEKAAAARDAHRNWQELFDRLYPWQRIAIQSAALHREVLQRNGKLTSGGMAFVAAMKRLTEIERA</sequence>
<comment type="caution">
    <text evidence="1">The sequence shown here is derived from an EMBL/GenBank/DDBJ whole genome shotgun (WGS) entry which is preliminary data.</text>
</comment>
<evidence type="ECO:0000313" key="1">
    <source>
        <dbReference type="EMBL" id="RWR28828.1"/>
    </source>
</evidence>
<dbReference type="RefSeq" id="WP_128237547.1">
    <property type="nucleotide sequence ID" value="NZ_SAUX01000013.1"/>
</dbReference>
<dbReference type="Proteomes" id="UP000285295">
    <property type="component" value="Unassembled WGS sequence"/>
</dbReference>
<reference evidence="1 2" key="1">
    <citation type="submission" date="2019-01" db="EMBL/GenBank/DDBJ databases">
        <title>Sinorhodobacter populi sp. nov. isolated from the symptomatic bark tissue of Populus euramericana canker.</title>
        <authorList>
            <person name="Xu G."/>
        </authorList>
    </citation>
    <scope>NUCLEOTIDE SEQUENCE [LARGE SCALE GENOMIC DNA]</scope>
    <source>
        <strain evidence="1 2">D19-10-3-21</strain>
    </source>
</reference>
<proteinExistence type="predicted"/>
<dbReference type="AlphaFoldDB" id="A0A443K7T1"/>
<organism evidence="1 2">
    <name type="scientific">Paenirhodobacter populi</name>
    <dbReference type="NCBI Taxonomy" id="2306993"/>
    <lineage>
        <taxon>Bacteria</taxon>
        <taxon>Pseudomonadati</taxon>
        <taxon>Pseudomonadota</taxon>
        <taxon>Alphaproteobacteria</taxon>
        <taxon>Rhodobacterales</taxon>
        <taxon>Rhodobacter group</taxon>
        <taxon>Paenirhodobacter</taxon>
    </lineage>
</organism>
<gene>
    <name evidence="1" type="ORF">D2T31_11995</name>
</gene>
<accession>A0A443K7T1</accession>
<evidence type="ECO:0000313" key="2">
    <source>
        <dbReference type="Proteomes" id="UP000285295"/>
    </source>
</evidence>